<name>A0A835SM46_CHLIN</name>
<dbReference type="PROSITE" id="PS50056">
    <property type="entry name" value="TYR_PHOSPHATASE_2"/>
    <property type="match status" value="1"/>
</dbReference>
<comment type="caution">
    <text evidence="2">The sequence shown here is derived from an EMBL/GenBank/DDBJ whole genome shotgun (WGS) entry which is preliminary data.</text>
</comment>
<dbReference type="GO" id="GO:0016787">
    <property type="term" value="F:hydrolase activity"/>
    <property type="evidence" value="ECO:0007669"/>
    <property type="project" value="UniProtKB-ARBA"/>
</dbReference>
<organism evidence="2 3">
    <name type="scientific">Chlamydomonas incerta</name>
    <dbReference type="NCBI Taxonomy" id="51695"/>
    <lineage>
        <taxon>Eukaryota</taxon>
        <taxon>Viridiplantae</taxon>
        <taxon>Chlorophyta</taxon>
        <taxon>core chlorophytes</taxon>
        <taxon>Chlorophyceae</taxon>
        <taxon>CS clade</taxon>
        <taxon>Chlamydomonadales</taxon>
        <taxon>Chlamydomonadaceae</taxon>
        <taxon>Chlamydomonas</taxon>
    </lineage>
</organism>
<sequence>MSCKADAKYNFGRASAHDDIVFGAARPGAASQRCFNPDDKVTVPEVEEWAAFMSGHGVTRVVSLLSQSEVGTYVQPPTDTLATLFKRAVLVDAKAPGAADQLVAELKAAVDAGEKVVVHCWGGGGRTGMALAAWLVRQHGLTPEAAAEQVESYAKGQGASRRADVAQLRAFLGTSA</sequence>
<proteinExistence type="predicted"/>
<evidence type="ECO:0000313" key="3">
    <source>
        <dbReference type="Proteomes" id="UP000650467"/>
    </source>
</evidence>
<reference evidence="2" key="1">
    <citation type="journal article" date="2020" name="bioRxiv">
        <title>Comparative genomics of Chlamydomonas.</title>
        <authorList>
            <person name="Craig R.J."/>
            <person name="Hasan A.R."/>
            <person name="Ness R.W."/>
            <person name="Keightley P.D."/>
        </authorList>
    </citation>
    <scope>NUCLEOTIDE SEQUENCE</scope>
    <source>
        <strain evidence="2">SAG 7.73</strain>
    </source>
</reference>
<dbReference type="InterPro" id="IPR029021">
    <property type="entry name" value="Prot-tyrosine_phosphatase-like"/>
</dbReference>
<gene>
    <name evidence="2" type="ORF">HXX76_013374</name>
</gene>
<dbReference type="InterPro" id="IPR016130">
    <property type="entry name" value="Tyr_Pase_AS"/>
</dbReference>
<protein>
    <recommendedName>
        <fullName evidence="1">Tyrosine specific protein phosphatases domain-containing protein</fullName>
    </recommendedName>
</protein>
<dbReference type="SUPFAM" id="SSF52799">
    <property type="entry name" value="(Phosphotyrosine protein) phosphatases II"/>
    <property type="match status" value="1"/>
</dbReference>
<dbReference type="PROSITE" id="PS00383">
    <property type="entry name" value="TYR_PHOSPHATASE_1"/>
    <property type="match status" value="1"/>
</dbReference>
<feature type="domain" description="Tyrosine specific protein phosphatases" evidence="1">
    <location>
        <begin position="100"/>
        <end position="152"/>
    </location>
</feature>
<dbReference type="InterPro" id="IPR000387">
    <property type="entry name" value="Tyr_Pase_dom"/>
</dbReference>
<dbReference type="InterPro" id="IPR050561">
    <property type="entry name" value="PTP"/>
</dbReference>
<dbReference type="AlphaFoldDB" id="A0A835SM46"/>
<accession>A0A835SM46</accession>
<dbReference type="Pfam" id="PF22785">
    <property type="entry name" value="Tc-R-P"/>
    <property type="match status" value="1"/>
</dbReference>
<keyword evidence="3" id="KW-1185">Reference proteome</keyword>
<evidence type="ECO:0000313" key="2">
    <source>
        <dbReference type="EMBL" id="KAG2426003.1"/>
    </source>
</evidence>
<dbReference type="EMBL" id="JAEHOC010000051">
    <property type="protein sequence ID" value="KAG2426003.1"/>
    <property type="molecule type" value="Genomic_DNA"/>
</dbReference>
<dbReference type="PANTHER" id="PTHR23339">
    <property type="entry name" value="TYROSINE SPECIFIC PROTEIN PHOSPHATASE AND DUAL SPECIFICITY PROTEIN PHOSPHATASE"/>
    <property type="match status" value="1"/>
</dbReference>
<dbReference type="OrthoDB" id="432447at2759"/>
<dbReference type="Proteomes" id="UP000650467">
    <property type="component" value="Unassembled WGS sequence"/>
</dbReference>
<evidence type="ECO:0000259" key="1">
    <source>
        <dbReference type="PROSITE" id="PS50056"/>
    </source>
</evidence>
<dbReference type="Gene3D" id="3.90.190.10">
    <property type="entry name" value="Protein tyrosine phosphatase superfamily"/>
    <property type="match status" value="1"/>
</dbReference>